<dbReference type="AlphaFoldDB" id="A0A4P9WW86"/>
<feature type="region of interest" description="Disordered" evidence="1">
    <location>
        <begin position="136"/>
        <end position="156"/>
    </location>
</feature>
<protein>
    <recommendedName>
        <fullName evidence="5">Secreted protein</fullName>
    </recommendedName>
</protein>
<feature type="compositionally biased region" description="Polar residues" evidence="1">
    <location>
        <begin position="51"/>
        <end position="62"/>
    </location>
</feature>
<proteinExistence type="predicted"/>
<feature type="compositionally biased region" description="Basic and acidic residues" evidence="1">
    <location>
        <begin position="63"/>
        <end position="77"/>
    </location>
</feature>
<accession>A0A4P9WW86</accession>
<dbReference type="Proteomes" id="UP000268535">
    <property type="component" value="Unassembled WGS sequence"/>
</dbReference>
<name>A0A4P9WW86_9FUNG</name>
<feature type="signal peptide" evidence="2">
    <location>
        <begin position="1"/>
        <end position="24"/>
    </location>
</feature>
<sequence>MRVALLDLLALALIVLCLMHGVASAPARSPRRTSNRVDFTGKIENPDRSKNQATSRTINGDFSDSHKGSTRHSEPKTRQSQYLADPASPPKRSWRRTALEAIGIKKTESPYKATGGFQRSTGIYPFTRQHKLFLTPSDRGVPERRGRSLFGSRSKA</sequence>
<evidence type="ECO:0000313" key="4">
    <source>
        <dbReference type="Proteomes" id="UP000268535"/>
    </source>
</evidence>
<dbReference type="EMBL" id="ML009502">
    <property type="protein sequence ID" value="RKO96952.1"/>
    <property type="molecule type" value="Genomic_DNA"/>
</dbReference>
<gene>
    <name evidence="3" type="ORF">CAUPRSCDRAFT_11353</name>
</gene>
<keyword evidence="2" id="KW-0732">Signal</keyword>
<evidence type="ECO:0000313" key="3">
    <source>
        <dbReference type="EMBL" id="RKO96952.1"/>
    </source>
</evidence>
<evidence type="ECO:0000256" key="1">
    <source>
        <dbReference type="SAM" id="MobiDB-lite"/>
    </source>
</evidence>
<feature type="chain" id="PRO_5020181404" description="Secreted protein" evidence="2">
    <location>
        <begin position="25"/>
        <end position="156"/>
    </location>
</feature>
<organism evidence="3 4">
    <name type="scientific">Caulochytrium protostelioides</name>
    <dbReference type="NCBI Taxonomy" id="1555241"/>
    <lineage>
        <taxon>Eukaryota</taxon>
        <taxon>Fungi</taxon>
        <taxon>Fungi incertae sedis</taxon>
        <taxon>Chytridiomycota</taxon>
        <taxon>Chytridiomycota incertae sedis</taxon>
        <taxon>Chytridiomycetes</taxon>
        <taxon>Caulochytriales</taxon>
        <taxon>Caulochytriaceae</taxon>
        <taxon>Caulochytrium</taxon>
    </lineage>
</organism>
<evidence type="ECO:0000256" key="2">
    <source>
        <dbReference type="SAM" id="SignalP"/>
    </source>
</evidence>
<feature type="compositionally biased region" description="Basic and acidic residues" evidence="1">
    <location>
        <begin position="39"/>
        <end position="50"/>
    </location>
</feature>
<reference evidence="4" key="1">
    <citation type="journal article" date="2018" name="Nat. Microbiol.">
        <title>Leveraging single-cell genomics to expand the fungal tree of life.</title>
        <authorList>
            <person name="Ahrendt S.R."/>
            <person name="Quandt C.A."/>
            <person name="Ciobanu D."/>
            <person name="Clum A."/>
            <person name="Salamov A."/>
            <person name="Andreopoulos B."/>
            <person name="Cheng J.F."/>
            <person name="Woyke T."/>
            <person name="Pelin A."/>
            <person name="Henrissat B."/>
            <person name="Reynolds N.K."/>
            <person name="Benny G.L."/>
            <person name="Smith M.E."/>
            <person name="James T.Y."/>
            <person name="Grigoriev I.V."/>
        </authorList>
    </citation>
    <scope>NUCLEOTIDE SEQUENCE [LARGE SCALE GENOMIC DNA]</scope>
    <source>
        <strain evidence="4">ATCC 52028</strain>
    </source>
</reference>
<feature type="region of interest" description="Disordered" evidence="1">
    <location>
        <begin position="25"/>
        <end position="96"/>
    </location>
</feature>
<evidence type="ECO:0008006" key="5">
    <source>
        <dbReference type="Google" id="ProtNLM"/>
    </source>
</evidence>